<organism evidence="2 3">
    <name type="scientific">Conexibacter woesei (strain DSM 14684 / CCUG 47730 / CIP 108061 / JCM 11494 / NBRC 100937 / ID131577)</name>
    <dbReference type="NCBI Taxonomy" id="469383"/>
    <lineage>
        <taxon>Bacteria</taxon>
        <taxon>Bacillati</taxon>
        <taxon>Actinomycetota</taxon>
        <taxon>Thermoleophilia</taxon>
        <taxon>Solirubrobacterales</taxon>
        <taxon>Conexibacteraceae</taxon>
        <taxon>Conexibacter</taxon>
    </lineage>
</organism>
<gene>
    <name evidence="2" type="ordered locus">Cwoe_0841</name>
</gene>
<dbReference type="InterPro" id="IPR050952">
    <property type="entry name" value="TRIM-NHL_E3_ligases"/>
</dbReference>
<dbReference type="RefSeq" id="WP_012932327.1">
    <property type="nucleotide sequence ID" value="NC_013739.1"/>
</dbReference>
<dbReference type="AlphaFoldDB" id="D3FAK5"/>
<sequence precursor="true">MSRLARFLPPLAAAAVAAAAIVPGAAGAATARVTVQVETAAGPVTGASVRLFAAGARSATVAGRARTGSDGSAAVTYRTPAAGSPLYAVADGGSVGGRALPAGVRLLSIAGRGGSTPTTVYVEERSTVAGAYAFARFIDGAQISGPSPGMPNAAASAANLYESGAGKVSFVVSNPPNGLATEVLRTFNTLATALAACTTGSSADCRALFDAARPRGGARPADTLAAVVAIARNPSQHARAIFGVARRAGDDGYRPALSAPPGSWILALVFTGSGMNAPGRMAFDRDSNAWIGNNFQIPGTTAGRELSVLDPGGQPTLGSPRTGGGVRGPGWGTAIDGRGRIWLANFGGDSVSVFTPDGRALSPRGGFTQGGYSRPQGITADQRGNIWVANFGNDSVTLLPRGNPRAARNIRGGGISKPFGIQVDARGHVWVTNGAEDPRRGSVTELLPDGRPTARSPITGGGLASPQGLAVDSSGNKWVANLVSRSVTRILPDGRVSADSPLGLGSVEGGWGIAVDGADHVWVTGFLGANVTELCGVRASACPPGARSVGAKISPARTGYKSASMEHMTAVQIDATGNVWLANNWTLGSSFAEFVGGNGLVQLVGAATPVRTPLIGPPTRP</sequence>
<dbReference type="SUPFAM" id="SSF101898">
    <property type="entry name" value="NHL repeat"/>
    <property type="match status" value="1"/>
</dbReference>
<protein>
    <submittedName>
        <fullName evidence="2">NHL repeat containing protein</fullName>
    </submittedName>
</protein>
<dbReference type="OrthoDB" id="9787204at2"/>
<dbReference type="PANTHER" id="PTHR24104">
    <property type="entry name" value="E3 UBIQUITIN-PROTEIN LIGASE NHLRC1-RELATED"/>
    <property type="match status" value="1"/>
</dbReference>
<dbReference type="STRING" id="469383.Cwoe_0841"/>
<keyword evidence="1" id="KW-0732">Signal</keyword>
<evidence type="ECO:0000256" key="1">
    <source>
        <dbReference type="SAM" id="SignalP"/>
    </source>
</evidence>
<evidence type="ECO:0000313" key="3">
    <source>
        <dbReference type="Proteomes" id="UP000008229"/>
    </source>
</evidence>
<name>D3FAK5_CONWI</name>
<accession>D3FAK5</accession>
<dbReference type="KEGG" id="cwo:Cwoe_0841"/>
<evidence type="ECO:0000313" key="2">
    <source>
        <dbReference type="EMBL" id="ADB49274.1"/>
    </source>
</evidence>
<reference evidence="3" key="2">
    <citation type="submission" date="2010-01" db="EMBL/GenBank/DDBJ databases">
        <title>The complete genome of Conexibacter woesei DSM 14684.</title>
        <authorList>
            <consortium name="US DOE Joint Genome Institute (JGI-PGF)"/>
            <person name="Lucas S."/>
            <person name="Copeland A."/>
            <person name="Lapidus A."/>
            <person name="Glavina del Rio T."/>
            <person name="Dalin E."/>
            <person name="Tice H."/>
            <person name="Bruce D."/>
            <person name="Goodwin L."/>
            <person name="Pitluck S."/>
            <person name="Kyrpides N."/>
            <person name="Mavromatis K."/>
            <person name="Ivanova N."/>
            <person name="Mikhailova N."/>
            <person name="Chertkov O."/>
            <person name="Brettin T."/>
            <person name="Detter J.C."/>
            <person name="Han C."/>
            <person name="Larimer F."/>
            <person name="Land M."/>
            <person name="Hauser L."/>
            <person name="Markowitz V."/>
            <person name="Cheng J.-F."/>
            <person name="Hugenholtz P."/>
            <person name="Woyke T."/>
            <person name="Wu D."/>
            <person name="Pukall R."/>
            <person name="Steenblock K."/>
            <person name="Schneider S."/>
            <person name="Klenk H.-P."/>
            <person name="Eisen J.A."/>
        </authorList>
    </citation>
    <scope>NUCLEOTIDE SEQUENCE [LARGE SCALE GENOMIC DNA]</scope>
    <source>
        <strain evidence="3">DSM 14684 / CIP 108061 / JCM 11494 / NBRC 100937 / ID131577</strain>
    </source>
</reference>
<dbReference type="GO" id="GO:0061630">
    <property type="term" value="F:ubiquitin protein ligase activity"/>
    <property type="evidence" value="ECO:0007669"/>
    <property type="project" value="TreeGrafter"/>
</dbReference>
<reference evidence="2 3" key="1">
    <citation type="journal article" date="2010" name="Stand. Genomic Sci.">
        <title>Complete genome sequence of Conexibacter woesei type strain (ID131577).</title>
        <authorList>
            <person name="Pukall R."/>
            <person name="Lapidus A."/>
            <person name="Glavina Del Rio T."/>
            <person name="Copeland A."/>
            <person name="Tice H."/>
            <person name="Cheng J.-F."/>
            <person name="Lucas S."/>
            <person name="Chen F."/>
            <person name="Nolan M."/>
            <person name="Bruce D."/>
            <person name="Goodwin L."/>
            <person name="Pitluck S."/>
            <person name="Mavromatis K."/>
            <person name="Ivanova N."/>
            <person name="Ovchinnikova G."/>
            <person name="Pati A."/>
            <person name="Chen A."/>
            <person name="Palaniappan K."/>
            <person name="Land M."/>
            <person name="Hauser L."/>
            <person name="Chang Y.-J."/>
            <person name="Jeffries C.D."/>
            <person name="Chain P."/>
            <person name="Meincke L."/>
            <person name="Sims D."/>
            <person name="Brettin T."/>
            <person name="Detter J.C."/>
            <person name="Rohde M."/>
            <person name="Goeker M."/>
            <person name="Bristow J."/>
            <person name="Eisen J.A."/>
            <person name="Markowitz V."/>
            <person name="Kyrpides N.C."/>
            <person name="Klenk H.-P."/>
            <person name="Hugenholtz P."/>
        </authorList>
    </citation>
    <scope>NUCLEOTIDE SEQUENCE [LARGE SCALE GENOMIC DNA]</scope>
    <source>
        <strain evidence="3">DSM 14684 / CIP 108061 / JCM 11494 / NBRC 100937 / ID131577</strain>
    </source>
</reference>
<dbReference type="Proteomes" id="UP000008229">
    <property type="component" value="Chromosome"/>
</dbReference>
<dbReference type="PANTHER" id="PTHR24104:SF25">
    <property type="entry name" value="PROTEIN LIN-41"/>
    <property type="match status" value="1"/>
</dbReference>
<dbReference type="EMBL" id="CP001854">
    <property type="protein sequence ID" value="ADB49274.1"/>
    <property type="molecule type" value="Genomic_DNA"/>
</dbReference>
<keyword evidence="3" id="KW-1185">Reference proteome</keyword>
<dbReference type="HOGENOM" id="CLU_016729_0_0_11"/>
<proteinExistence type="predicted"/>
<dbReference type="Gene3D" id="2.120.10.30">
    <property type="entry name" value="TolB, C-terminal domain"/>
    <property type="match status" value="1"/>
</dbReference>
<dbReference type="GO" id="GO:0000209">
    <property type="term" value="P:protein polyubiquitination"/>
    <property type="evidence" value="ECO:0007669"/>
    <property type="project" value="TreeGrafter"/>
</dbReference>
<dbReference type="eggNOG" id="COG3391">
    <property type="taxonomic scope" value="Bacteria"/>
</dbReference>
<dbReference type="InterPro" id="IPR011042">
    <property type="entry name" value="6-blade_b-propeller_TolB-like"/>
</dbReference>
<feature type="chain" id="PRO_5003043119" evidence="1">
    <location>
        <begin position="29"/>
        <end position="621"/>
    </location>
</feature>
<dbReference type="GO" id="GO:0043161">
    <property type="term" value="P:proteasome-mediated ubiquitin-dependent protein catabolic process"/>
    <property type="evidence" value="ECO:0007669"/>
    <property type="project" value="TreeGrafter"/>
</dbReference>
<dbReference type="GO" id="GO:0008270">
    <property type="term" value="F:zinc ion binding"/>
    <property type="evidence" value="ECO:0007669"/>
    <property type="project" value="UniProtKB-KW"/>
</dbReference>
<feature type="signal peptide" evidence="1">
    <location>
        <begin position="1"/>
        <end position="28"/>
    </location>
</feature>